<evidence type="ECO:0000313" key="2">
    <source>
        <dbReference type="Proteomes" id="UP000296049"/>
    </source>
</evidence>
<dbReference type="AlphaFoldDB" id="R0KQA8"/>
<proteinExistence type="predicted"/>
<evidence type="ECO:0000313" key="1">
    <source>
        <dbReference type="EMBL" id="EOA95423.1"/>
    </source>
</evidence>
<name>R0KQA8_ANAPL</name>
<accession>R0KQA8</accession>
<keyword evidence="2" id="KW-1185">Reference proteome</keyword>
<sequence length="341" mass="37103">MAQVPAAEERLWEGQAAEEVAQLTQQRGRALSRVHCSLLTARWELSGTSTLLPLPSATVERRLLLPLPISPSASHLRARKHMAFAAPPRQQAAKAKAHLLSTKHIPICGFDGFAGKEKSTKACPDEVALGTCSERLHCVQVAIRQVYCIPSAQKDEMQLLTWGVKPPVCCNRFLHIQDAPAADFHRKKDSLQVVAAAITHSLAFKLADVCIQPNVPKNTETLMPKKSEYSDSSMSSAARKSVVSTQPRNASICTLCAQRPARVDLAALELSILLIKGRQPPQQAAAIRTVCTCPGELTHCSILCSYKNGMGDNRKALVAPLEREVQDVTLGLGKVLNWIVC</sequence>
<dbReference type="Proteomes" id="UP000296049">
    <property type="component" value="Unassembled WGS sequence"/>
</dbReference>
<reference evidence="2" key="1">
    <citation type="journal article" date="2013" name="Nat. Genet.">
        <title>The duck genome and transcriptome provide insight into an avian influenza virus reservoir species.</title>
        <authorList>
            <person name="Huang Y."/>
            <person name="Li Y."/>
            <person name="Burt D.W."/>
            <person name="Chen H."/>
            <person name="Zhang Y."/>
            <person name="Qian W."/>
            <person name="Kim H."/>
            <person name="Gan S."/>
            <person name="Zhao Y."/>
            <person name="Li J."/>
            <person name="Yi K."/>
            <person name="Feng H."/>
            <person name="Zhu P."/>
            <person name="Li B."/>
            <person name="Liu Q."/>
            <person name="Fairley S."/>
            <person name="Magor K.E."/>
            <person name="Du Z."/>
            <person name="Hu X."/>
            <person name="Goodman L."/>
            <person name="Tafer H."/>
            <person name="Vignal A."/>
            <person name="Lee T."/>
            <person name="Kim K.W."/>
            <person name="Sheng Z."/>
            <person name="An Y."/>
            <person name="Searle S."/>
            <person name="Herrero J."/>
            <person name="Groenen M.A."/>
            <person name="Crooijmans R.P."/>
            <person name="Faraut T."/>
            <person name="Cai Q."/>
            <person name="Webster R.G."/>
            <person name="Aldridge J.R."/>
            <person name="Warren W.C."/>
            <person name="Bartschat S."/>
            <person name="Kehr S."/>
            <person name="Marz M."/>
            <person name="Stadler P.F."/>
            <person name="Smith J."/>
            <person name="Kraus R.H."/>
            <person name="Zhao Y."/>
            <person name="Ren L."/>
            <person name="Fei J."/>
            <person name="Morisson M."/>
            <person name="Kaiser P."/>
            <person name="Griffin D.K."/>
            <person name="Rao M."/>
            <person name="Pitel F."/>
            <person name="Wang J."/>
            <person name="Li N."/>
        </authorList>
    </citation>
    <scope>NUCLEOTIDE SEQUENCE [LARGE SCALE GENOMIC DNA]</scope>
</reference>
<organism evidence="1 2">
    <name type="scientific">Anas platyrhynchos</name>
    <name type="common">Mallard</name>
    <name type="synonym">Anas boschas</name>
    <dbReference type="NCBI Taxonomy" id="8839"/>
    <lineage>
        <taxon>Eukaryota</taxon>
        <taxon>Metazoa</taxon>
        <taxon>Chordata</taxon>
        <taxon>Craniata</taxon>
        <taxon>Vertebrata</taxon>
        <taxon>Euteleostomi</taxon>
        <taxon>Archelosauria</taxon>
        <taxon>Archosauria</taxon>
        <taxon>Dinosauria</taxon>
        <taxon>Saurischia</taxon>
        <taxon>Theropoda</taxon>
        <taxon>Coelurosauria</taxon>
        <taxon>Aves</taxon>
        <taxon>Neognathae</taxon>
        <taxon>Galloanserae</taxon>
        <taxon>Anseriformes</taxon>
        <taxon>Anatidae</taxon>
        <taxon>Anatinae</taxon>
        <taxon>Anas</taxon>
    </lineage>
</organism>
<gene>
    <name evidence="1" type="ORF">Anapl_02703</name>
</gene>
<dbReference type="EMBL" id="KB744306">
    <property type="protein sequence ID" value="EOA95423.1"/>
    <property type="molecule type" value="Genomic_DNA"/>
</dbReference>
<protein>
    <submittedName>
        <fullName evidence="1">Uncharacterized protein</fullName>
    </submittedName>
</protein>